<reference evidence="2 3" key="1">
    <citation type="submission" date="2020-04" db="EMBL/GenBank/DDBJ databases">
        <title>Genome sequencing of novel species.</title>
        <authorList>
            <person name="Heo J."/>
            <person name="Kim S.-J."/>
            <person name="Kim J.-S."/>
            <person name="Hong S.-B."/>
            <person name="Kwon S.-W."/>
        </authorList>
    </citation>
    <scope>NUCLEOTIDE SEQUENCE [LARGE SCALE GENOMIC DNA]</scope>
    <source>
        <strain evidence="2 3">MFER-1</strain>
    </source>
</reference>
<keyword evidence="1" id="KW-1133">Transmembrane helix</keyword>
<sequence length="38" mass="4305">MKKKIALFVGKGLAVFAVIFVSTASMLWFHRPEIPEEL</sequence>
<keyword evidence="3" id="KW-1185">Reference proteome</keyword>
<dbReference type="KEGG" id="cheb:HH215_33640"/>
<evidence type="ECO:0000256" key="1">
    <source>
        <dbReference type="SAM" id="Phobius"/>
    </source>
</evidence>
<dbReference type="EMBL" id="CP051680">
    <property type="protein sequence ID" value="QJD87643.1"/>
    <property type="molecule type" value="Genomic_DNA"/>
</dbReference>
<protein>
    <submittedName>
        <fullName evidence="2">Cyclic lactone autoinducer peptide</fullName>
    </submittedName>
</protein>
<dbReference type="AlphaFoldDB" id="A0A7Z2VR38"/>
<feature type="transmembrane region" description="Helical" evidence="1">
    <location>
        <begin position="12"/>
        <end position="30"/>
    </location>
</feature>
<gene>
    <name evidence="2" type="ORF">HH215_33640</name>
</gene>
<accession>A0A7Z2VR38</accession>
<organism evidence="2 3">
    <name type="scientific">Cohnella herbarum</name>
    <dbReference type="NCBI Taxonomy" id="2728023"/>
    <lineage>
        <taxon>Bacteria</taxon>
        <taxon>Bacillati</taxon>
        <taxon>Bacillota</taxon>
        <taxon>Bacilli</taxon>
        <taxon>Bacillales</taxon>
        <taxon>Paenibacillaceae</taxon>
        <taxon>Cohnella</taxon>
    </lineage>
</organism>
<keyword evidence="1" id="KW-0812">Transmembrane</keyword>
<keyword evidence="1" id="KW-0472">Membrane</keyword>
<dbReference type="Proteomes" id="UP000502248">
    <property type="component" value="Chromosome"/>
</dbReference>
<name>A0A7Z2VR38_9BACL</name>
<evidence type="ECO:0000313" key="3">
    <source>
        <dbReference type="Proteomes" id="UP000502248"/>
    </source>
</evidence>
<dbReference type="InterPro" id="IPR009229">
    <property type="entry name" value="AgrD"/>
</dbReference>
<dbReference type="RefSeq" id="WP_169283885.1">
    <property type="nucleotide sequence ID" value="NZ_CP051680.1"/>
</dbReference>
<proteinExistence type="predicted"/>
<dbReference type="NCBIfam" id="TIGR04223">
    <property type="entry name" value="quorum_AgrD"/>
    <property type="match status" value="1"/>
</dbReference>
<evidence type="ECO:0000313" key="2">
    <source>
        <dbReference type="EMBL" id="QJD87643.1"/>
    </source>
</evidence>